<dbReference type="GO" id="GO:0042158">
    <property type="term" value="P:lipoprotein biosynthetic process"/>
    <property type="evidence" value="ECO:0007669"/>
    <property type="project" value="UniProtKB-UniRule"/>
</dbReference>
<keyword evidence="5 7" id="KW-1133">Transmembrane helix</keyword>
<comment type="pathway">
    <text evidence="7">Protein modification; lipoprotein biosynthesis (diacylglyceryl transfer).</text>
</comment>
<evidence type="ECO:0000256" key="4">
    <source>
        <dbReference type="ARBA" id="ARBA00022692"/>
    </source>
</evidence>
<dbReference type="PANTHER" id="PTHR30589">
    <property type="entry name" value="PROLIPOPROTEIN DIACYLGLYCERYL TRANSFERASE"/>
    <property type="match status" value="1"/>
</dbReference>
<comment type="function">
    <text evidence="7">Catalyzes the transfer of the diacylglyceryl group from phosphatidylglycerol to the sulfhydryl group of the N-terminal cysteine of a prolipoprotein, the first step in the formation of mature lipoproteins.</text>
</comment>
<dbReference type="EMBL" id="VCQU01000002">
    <property type="protein sequence ID" value="NMN94974.1"/>
    <property type="molecule type" value="Genomic_DNA"/>
</dbReference>
<dbReference type="GO" id="GO:0005886">
    <property type="term" value="C:plasma membrane"/>
    <property type="evidence" value="ECO:0007669"/>
    <property type="project" value="UniProtKB-SubCell"/>
</dbReference>
<reference evidence="9 10" key="1">
    <citation type="submission" date="2019-05" db="EMBL/GenBank/DDBJ databases">
        <authorList>
            <person name="Lee S.D."/>
        </authorList>
    </citation>
    <scope>NUCLEOTIDE SEQUENCE [LARGE SCALE GENOMIC DNA]</scope>
    <source>
        <strain evidence="9 10">YC2-7</strain>
    </source>
</reference>
<gene>
    <name evidence="7" type="primary">lgt</name>
    <name evidence="9" type="ORF">FGL95_07985</name>
</gene>
<feature type="transmembrane region" description="Helical" evidence="7">
    <location>
        <begin position="125"/>
        <end position="145"/>
    </location>
</feature>
<evidence type="ECO:0000256" key="5">
    <source>
        <dbReference type="ARBA" id="ARBA00022989"/>
    </source>
</evidence>
<accession>A0A848KCS7</accession>
<dbReference type="Pfam" id="PF01790">
    <property type="entry name" value="LGT"/>
    <property type="match status" value="1"/>
</dbReference>
<feature type="transmembrane region" description="Helical" evidence="7">
    <location>
        <begin position="56"/>
        <end position="78"/>
    </location>
</feature>
<evidence type="ECO:0000313" key="10">
    <source>
        <dbReference type="Proteomes" id="UP000535543"/>
    </source>
</evidence>
<keyword evidence="2 7" id="KW-1003">Cell membrane</keyword>
<name>A0A848KCS7_9NOCA</name>
<keyword evidence="6 7" id="KW-0472">Membrane</keyword>
<proteinExistence type="inferred from homology"/>
<feature type="transmembrane region" description="Helical" evidence="7">
    <location>
        <begin position="26"/>
        <end position="44"/>
    </location>
</feature>
<comment type="catalytic activity">
    <reaction evidence="7">
        <text>L-cysteinyl-[prolipoprotein] + a 1,2-diacyl-sn-glycero-3-phospho-(1'-sn-glycerol) = an S-1,2-diacyl-sn-glyceryl-L-cysteinyl-[prolipoprotein] + sn-glycerol 1-phosphate + H(+)</text>
        <dbReference type="Rhea" id="RHEA:56712"/>
        <dbReference type="Rhea" id="RHEA-COMP:14679"/>
        <dbReference type="Rhea" id="RHEA-COMP:14680"/>
        <dbReference type="ChEBI" id="CHEBI:15378"/>
        <dbReference type="ChEBI" id="CHEBI:29950"/>
        <dbReference type="ChEBI" id="CHEBI:57685"/>
        <dbReference type="ChEBI" id="CHEBI:64716"/>
        <dbReference type="ChEBI" id="CHEBI:140658"/>
        <dbReference type="EC" id="2.5.1.145"/>
    </reaction>
</comment>
<dbReference type="InterPro" id="IPR001640">
    <property type="entry name" value="Lgt"/>
</dbReference>
<keyword evidence="9" id="KW-0449">Lipoprotein</keyword>
<dbReference type="AlphaFoldDB" id="A0A848KCS7"/>
<dbReference type="Proteomes" id="UP000535543">
    <property type="component" value="Unassembled WGS sequence"/>
</dbReference>
<organism evidence="9 10">
    <name type="scientific">Antrihabitans stalactiti</name>
    <dbReference type="NCBI Taxonomy" id="2584121"/>
    <lineage>
        <taxon>Bacteria</taxon>
        <taxon>Bacillati</taxon>
        <taxon>Actinomycetota</taxon>
        <taxon>Actinomycetes</taxon>
        <taxon>Mycobacteriales</taxon>
        <taxon>Nocardiaceae</taxon>
        <taxon>Antrihabitans</taxon>
    </lineage>
</organism>
<dbReference type="UniPathway" id="UPA00664"/>
<keyword evidence="4 7" id="KW-0812">Transmembrane</keyword>
<dbReference type="PANTHER" id="PTHR30589:SF0">
    <property type="entry name" value="PHOSPHATIDYLGLYCEROL--PROLIPOPROTEIN DIACYLGLYCERYL TRANSFERASE"/>
    <property type="match status" value="1"/>
</dbReference>
<dbReference type="NCBIfam" id="TIGR00544">
    <property type="entry name" value="lgt"/>
    <property type="match status" value="1"/>
</dbReference>
<keyword evidence="3 7" id="KW-0808">Transferase</keyword>
<comment type="caution">
    <text evidence="9">The sequence shown here is derived from an EMBL/GenBank/DDBJ whole genome shotgun (WGS) entry which is preliminary data.</text>
</comment>
<sequence length="462" mass="50046">MTSSAQVLAYIPSPPRGVWELGPFPLRAYALFIIIGIIVAIYWGERRWIARGGDPGTILDVAIWAVPFGLIGGRLYHVATDWPTYFGDGKHPIDALKIWQGGLGIWGAVLFGALGAWIGCRQRGIPLPALGDAIAPAILLAQAIGRLGNYFNQELYGRETHLPWGLEIYQRFDTSGVKDDLNGISNGVVAGVVHPTFLYELLWNLIVVGLLVLIDKRFKIGHGRLFALYVALYCVGRFGVELLRVDHASHIAGIRINLFTSVIVFVLAVAYVIFAKKGREDPADLKSVVALAGSDSDESEESDESDEIVEIIDEDETEVPTVIAPPKRGGLFKRGGVAEKEVTDDDAWVESLKADAPAEAEKGAPEPTPAVGEDAVDEPEPEVVAPPKGGLFKRTPKPAPAVVEDAAPEPEPEAEPEPEPEPEPVKEPEPEPEPEVTEPEVAVPMSKQEGRLSGLIRRVRGN</sequence>
<feature type="transmembrane region" description="Helical" evidence="7">
    <location>
        <begin position="98"/>
        <end position="118"/>
    </location>
</feature>
<comment type="subcellular location">
    <subcellularLocation>
        <location evidence="7">Cell membrane</location>
        <topology evidence="7">Multi-pass membrane protein</topology>
    </subcellularLocation>
</comment>
<reference evidence="9 10" key="2">
    <citation type="submission" date="2020-06" db="EMBL/GenBank/DDBJ databases">
        <title>Antribacter stalactiti gen. nov., sp. nov., a new member of the family Nacardiaceae isolated from a cave.</title>
        <authorList>
            <person name="Kim I.S."/>
        </authorList>
    </citation>
    <scope>NUCLEOTIDE SEQUENCE [LARGE SCALE GENOMIC DNA]</scope>
    <source>
        <strain evidence="9 10">YC2-7</strain>
    </source>
</reference>
<evidence type="ECO:0000256" key="6">
    <source>
        <dbReference type="ARBA" id="ARBA00023136"/>
    </source>
</evidence>
<feature type="transmembrane region" description="Helical" evidence="7">
    <location>
        <begin position="226"/>
        <end position="245"/>
    </location>
</feature>
<dbReference type="HAMAP" id="MF_01147">
    <property type="entry name" value="Lgt"/>
    <property type="match status" value="1"/>
</dbReference>
<feature type="compositionally biased region" description="Acidic residues" evidence="8">
    <location>
        <begin position="406"/>
        <end position="422"/>
    </location>
</feature>
<evidence type="ECO:0000256" key="3">
    <source>
        <dbReference type="ARBA" id="ARBA00022679"/>
    </source>
</evidence>
<comment type="similarity">
    <text evidence="1 7">Belongs to the Lgt family.</text>
</comment>
<protein>
    <recommendedName>
        <fullName evidence="7">Phosphatidylglycerol--prolipoprotein diacylglyceryl transferase</fullName>
        <ecNumber evidence="7">2.5.1.145</ecNumber>
    </recommendedName>
</protein>
<evidence type="ECO:0000256" key="1">
    <source>
        <dbReference type="ARBA" id="ARBA00007150"/>
    </source>
</evidence>
<feature type="transmembrane region" description="Helical" evidence="7">
    <location>
        <begin position="197"/>
        <end position="214"/>
    </location>
</feature>
<evidence type="ECO:0000256" key="2">
    <source>
        <dbReference type="ARBA" id="ARBA00022475"/>
    </source>
</evidence>
<evidence type="ECO:0000256" key="7">
    <source>
        <dbReference type="HAMAP-Rule" id="MF_01147"/>
    </source>
</evidence>
<dbReference type="PROSITE" id="PS01311">
    <property type="entry name" value="LGT"/>
    <property type="match status" value="1"/>
</dbReference>
<keyword evidence="10" id="KW-1185">Reference proteome</keyword>
<feature type="region of interest" description="Disordered" evidence="8">
    <location>
        <begin position="355"/>
        <end position="462"/>
    </location>
</feature>
<feature type="binding site" evidence="7">
    <location>
        <position position="146"/>
    </location>
    <ligand>
        <name>a 1,2-diacyl-sn-glycero-3-phospho-(1'-sn-glycerol)</name>
        <dbReference type="ChEBI" id="CHEBI:64716"/>
    </ligand>
</feature>
<feature type="transmembrane region" description="Helical" evidence="7">
    <location>
        <begin position="251"/>
        <end position="274"/>
    </location>
</feature>
<dbReference type="GO" id="GO:0008961">
    <property type="term" value="F:phosphatidylglycerol-prolipoprotein diacylglyceryl transferase activity"/>
    <property type="evidence" value="ECO:0007669"/>
    <property type="project" value="UniProtKB-UniRule"/>
</dbReference>
<keyword evidence="9" id="KW-0328">Glycosyltransferase</keyword>
<evidence type="ECO:0000256" key="8">
    <source>
        <dbReference type="SAM" id="MobiDB-lite"/>
    </source>
</evidence>
<dbReference type="EC" id="2.5.1.145" evidence="7"/>
<evidence type="ECO:0000313" key="9">
    <source>
        <dbReference type="EMBL" id="NMN94974.1"/>
    </source>
</evidence>